<evidence type="ECO:0000313" key="6">
    <source>
        <dbReference type="EMBL" id="KAF2197056.1"/>
    </source>
</evidence>
<evidence type="ECO:0000256" key="2">
    <source>
        <dbReference type="ARBA" id="ARBA00022827"/>
    </source>
</evidence>
<evidence type="ECO:0000313" key="7">
    <source>
        <dbReference type="Proteomes" id="UP000799536"/>
    </source>
</evidence>
<name>A0A9P4JCQ7_9PLEO</name>
<dbReference type="OrthoDB" id="655030at2759"/>
<comment type="caution">
    <text evidence="6">The sequence shown here is derived from an EMBL/GenBank/DDBJ whole genome shotgun (WGS) entry which is preliminary data.</text>
</comment>
<sequence length="375" mass="41255">MPAPSIAIIGGGPCGLILARLLECKGIDYVVYERDGNVNSNRDGGSLDIHLETGQLALRQAGLFDAFQNHARYDDMALAISDQHGKKLFELGQGRENPEIDRRELRGILLDAIPKDKIKWGHALSSATSSKGDRVVLRFANGVVASGFKLVVGADGAWSKVRPLITQATPKYTGKTYLEWVIDYSHPLYEKTAGKVGAGSLISIGSGKNIIIQRQGNQSYRAYFGLQVPEILFRNGTNDLQEVEATRRLLLSDFYVDWSEEYKDLIRQATNFRAWPLYTLSADDLGWKPVHGVTLAGDAAHLAYPGGEGVNLAMTDALELASRIAEHGIEDLNRAVQEYEADMFPRTIEKILESTVMADVMYSNDPKAFLHCIGA</sequence>
<dbReference type="InterPro" id="IPR002938">
    <property type="entry name" value="FAD-bd"/>
</dbReference>
<keyword evidence="1" id="KW-0285">Flavoprotein</keyword>
<evidence type="ECO:0000256" key="4">
    <source>
        <dbReference type="ARBA" id="ARBA00023033"/>
    </source>
</evidence>
<keyword evidence="3" id="KW-0560">Oxidoreductase</keyword>
<dbReference type="Proteomes" id="UP000799536">
    <property type="component" value="Unassembled WGS sequence"/>
</dbReference>
<keyword evidence="7" id="KW-1185">Reference proteome</keyword>
<dbReference type="Gene3D" id="3.50.50.60">
    <property type="entry name" value="FAD/NAD(P)-binding domain"/>
    <property type="match status" value="1"/>
</dbReference>
<dbReference type="PRINTS" id="PR00420">
    <property type="entry name" value="RNGMNOXGNASE"/>
</dbReference>
<keyword evidence="4" id="KW-0503">Monooxygenase</keyword>
<keyword evidence="2" id="KW-0274">FAD</keyword>
<evidence type="ECO:0000259" key="5">
    <source>
        <dbReference type="Pfam" id="PF01494"/>
    </source>
</evidence>
<accession>A0A9P4JCQ7</accession>
<dbReference type="GO" id="GO:0004497">
    <property type="term" value="F:monooxygenase activity"/>
    <property type="evidence" value="ECO:0007669"/>
    <property type="project" value="UniProtKB-KW"/>
</dbReference>
<evidence type="ECO:0000256" key="1">
    <source>
        <dbReference type="ARBA" id="ARBA00022630"/>
    </source>
</evidence>
<dbReference type="InterPro" id="IPR036188">
    <property type="entry name" value="FAD/NAD-bd_sf"/>
</dbReference>
<dbReference type="Pfam" id="PF01494">
    <property type="entry name" value="FAD_binding_3"/>
    <property type="match status" value="1"/>
</dbReference>
<dbReference type="PANTHER" id="PTHR46972">
    <property type="entry name" value="MONOOXYGENASE ASQM-RELATED"/>
    <property type="match status" value="1"/>
</dbReference>
<reference evidence="6" key="1">
    <citation type="journal article" date="2020" name="Stud. Mycol.">
        <title>101 Dothideomycetes genomes: a test case for predicting lifestyles and emergence of pathogens.</title>
        <authorList>
            <person name="Haridas S."/>
            <person name="Albert R."/>
            <person name="Binder M."/>
            <person name="Bloem J."/>
            <person name="Labutti K."/>
            <person name="Salamov A."/>
            <person name="Andreopoulos B."/>
            <person name="Baker S."/>
            <person name="Barry K."/>
            <person name="Bills G."/>
            <person name="Bluhm B."/>
            <person name="Cannon C."/>
            <person name="Castanera R."/>
            <person name="Culley D."/>
            <person name="Daum C."/>
            <person name="Ezra D."/>
            <person name="Gonzalez J."/>
            <person name="Henrissat B."/>
            <person name="Kuo A."/>
            <person name="Liang C."/>
            <person name="Lipzen A."/>
            <person name="Lutzoni F."/>
            <person name="Magnuson J."/>
            <person name="Mondo S."/>
            <person name="Nolan M."/>
            <person name="Ohm R."/>
            <person name="Pangilinan J."/>
            <person name="Park H.-J."/>
            <person name="Ramirez L."/>
            <person name="Alfaro M."/>
            <person name="Sun H."/>
            <person name="Tritt A."/>
            <person name="Yoshinaga Y."/>
            <person name="Zwiers L.-H."/>
            <person name="Turgeon B."/>
            <person name="Goodwin S."/>
            <person name="Spatafora J."/>
            <person name="Crous P."/>
            <person name="Grigoriev I."/>
        </authorList>
    </citation>
    <scope>NUCLEOTIDE SEQUENCE</scope>
    <source>
        <strain evidence="6">ATCC 74209</strain>
    </source>
</reference>
<organism evidence="6 7">
    <name type="scientific">Delitschia confertaspora ATCC 74209</name>
    <dbReference type="NCBI Taxonomy" id="1513339"/>
    <lineage>
        <taxon>Eukaryota</taxon>
        <taxon>Fungi</taxon>
        <taxon>Dikarya</taxon>
        <taxon>Ascomycota</taxon>
        <taxon>Pezizomycotina</taxon>
        <taxon>Dothideomycetes</taxon>
        <taxon>Pleosporomycetidae</taxon>
        <taxon>Pleosporales</taxon>
        <taxon>Delitschiaceae</taxon>
        <taxon>Delitschia</taxon>
    </lineage>
</organism>
<feature type="domain" description="FAD-binding" evidence="5">
    <location>
        <begin position="6"/>
        <end position="327"/>
    </location>
</feature>
<dbReference type="EMBL" id="ML994285">
    <property type="protein sequence ID" value="KAF2197056.1"/>
    <property type="molecule type" value="Genomic_DNA"/>
</dbReference>
<dbReference type="AlphaFoldDB" id="A0A9P4JCQ7"/>
<dbReference type="PANTHER" id="PTHR46972:SF1">
    <property type="entry name" value="FAD DEPENDENT OXIDOREDUCTASE DOMAIN-CONTAINING PROTEIN"/>
    <property type="match status" value="1"/>
</dbReference>
<proteinExistence type="predicted"/>
<protein>
    <submittedName>
        <fullName evidence="6">FAD/NAD(P)-binding domain-containing protein</fullName>
    </submittedName>
</protein>
<gene>
    <name evidence="6" type="ORF">GQ43DRAFT_484444</name>
</gene>
<dbReference type="GO" id="GO:0071949">
    <property type="term" value="F:FAD binding"/>
    <property type="evidence" value="ECO:0007669"/>
    <property type="project" value="InterPro"/>
</dbReference>
<evidence type="ECO:0000256" key="3">
    <source>
        <dbReference type="ARBA" id="ARBA00023002"/>
    </source>
</evidence>
<dbReference type="SUPFAM" id="SSF51905">
    <property type="entry name" value="FAD/NAD(P)-binding domain"/>
    <property type="match status" value="1"/>
</dbReference>